<evidence type="ECO:0000256" key="1">
    <source>
        <dbReference type="SAM" id="MobiDB-lite"/>
    </source>
</evidence>
<dbReference type="Proteomes" id="UP000800041">
    <property type="component" value="Unassembled WGS sequence"/>
</dbReference>
<proteinExistence type="predicted"/>
<evidence type="ECO:0000313" key="3">
    <source>
        <dbReference type="Proteomes" id="UP000800041"/>
    </source>
</evidence>
<dbReference type="AlphaFoldDB" id="A0A6G1H1J0"/>
<reference evidence="2" key="1">
    <citation type="journal article" date="2020" name="Stud. Mycol.">
        <title>101 Dothideomycetes genomes: a test case for predicting lifestyles and emergence of pathogens.</title>
        <authorList>
            <person name="Haridas S."/>
            <person name="Albert R."/>
            <person name="Binder M."/>
            <person name="Bloem J."/>
            <person name="Labutti K."/>
            <person name="Salamov A."/>
            <person name="Andreopoulos B."/>
            <person name="Baker S."/>
            <person name="Barry K."/>
            <person name="Bills G."/>
            <person name="Bluhm B."/>
            <person name="Cannon C."/>
            <person name="Castanera R."/>
            <person name="Culley D."/>
            <person name="Daum C."/>
            <person name="Ezra D."/>
            <person name="Gonzalez J."/>
            <person name="Henrissat B."/>
            <person name="Kuo A."/>
            <person name="Liang C."/>
            <person name="Lipzen A."/>
            <person name="Lutzoni F."/>
            <person name="Magnuson J."/>
            <person name="Mondo S."/>
            <person name="Nolan M."/>
            <person name="Ohm R."/>
            <person name="Pangilinan J."/>
            <person name="Park H.-J."/>
            <person name="Ramirez L."/>
            <person name="Alfaro M."/>
            <person name="Sun H."/>
            <person name="Tritt A."/>
            <person name="Yoshinaga Y."/>
            <person name="Zwiers L.-H."/>
            <person name="Turgeon B."/>
            <person name="Goodwin S."/>
            <person name="Spatafora J."/>
            <person name="Crous P."/>
            <person name="Grigoriev I."/>
        </authorList>
    </citation>
    <scope>NUCLEOTIDE SEQUENCE</scope>
    <source>
        <strain evidence="2">CBS 113979</strain>
    </source>
</reference>
<evidence type="ECO:0000313" key="2">
    <source>
        <dbReference type="EMBL" id="KAF1987071.1"/>
    </source>
</evidence>
<gene>
    <name evidence="2" type="ORF">K402DRAFT_312816</name>
</gene>
<keyword evidence="3" id="KW-1185">Reference proteome</keyword>
<sequence>MCVTELNVSTMDCRHRWYRLLRPCTSDTNLANCASKLVLEGWEVKASFCPFCAGWSEHDPMSYRLVGNDRMPSIGGLSRSSSMSTTSLTSARRDSRRGSLASSESSNSIQWATNFNVVAEVPITQLASERNKARNQRIDAYLLELPDT</sequence>
<organism evidence="2 3">
    <name type="scientific">Aulographum hederae CBS 113979</name>
    <dbReference type="NCBI Taxonomy" id="1176131"/>
    <lineage>
        <taxon>Eukaryota</taxon>
        <taxon>Fungi</taxon>
        <taxon>Dikarya</taxon>
        <taxon>Ascomycota</taxon>
        <taxon>Pezizomycotina</taxon>
        <taxon>Dothideomycetes</taxon>
        <taxon>Pleosporomycetidae</taxon>
        <taxon>Aulographales</taxon>
        <taxon>Aulographaceae</taxon>
    </lineage>
</organism>
<protein>
    <submittedName>
        <fullName evidence="2">Uncharacterized protein</fullName>
    </submittedName>
</protein>
<dbReference type="EMBL" id="ML977154">
    <property type="protein sequence ID" value="KAF1987071.1"/>
    <property type="molecule type" value="Genomic_DNA"/>
</dbReference>
<accession>A0A6G1H1J0</accession>
<feature type="compositionally biased region" description="Low complexity" evidence="1">
    <location>
        <begin position="78"/>
        <end position="90"/>
    </location>
</feature>
<feature type="non-terminal residue" evidence="2">
    <location>
        <position position="148"/>
    </location>
</feature>
<feature type="region of interest" description="Disordered" evidence="1">
    <location>
        <begin position="75"/>
        <end position="101"/>
    </location>
</feature>
<name>A0A6G1H1J0_9PEZI</name>
<dbReference type="OrthoDB" id="3942453at2759"/>